<dbReference type="AlphaFoldDB" id="A0A917DHQ4"/>
<keyword evidence="3" id="KW-0418">Kinase</keyword>
<evidence type="ECO:0000313" key="4">
    <source>
        <dbReference type="Proteomes" id="UP000613160"/>
    </source>
</evidence>
<keyword evidence="4" id="KW-1185">Reference proteome</keyword>
<proteinExistence type="predicted"/>
<dbReference type="SUPFAM" id="SSF54534">
    <property type="entry name" value="FKBP-like"/>
    <property type="match status" value="1"/>
</dbReference>
<dbReference type="GO" id="GO:0006354">
    <property type="term" value="P:DNA-templated transcription elongation"/>
    <property type="evidence" value="ECO:0007669"/>
    <property type="project" value="TreeGrafter"/>
</dbReference>
<feature type="domain" description="Transcription elongation factor GreA/GreB C-terminal" evidence="1">
    <location>
        <begin position="58"/>
        <end position="131"/>
    </location>
</feature>
<dbReference type="GO" id="GO:0003677">
    <property type="term" value="F:DNA binding"/>
    <property type="evidence" value="ECO:0007669"/>
    <property type="project" value="InterPro"/>
</dbReference>
<dbReference type="InterPro" id="IPR029462">
    <property type="entry name" value="Rnk_N"/>
</dbReference>
<dbReference type="Proteomes" id="UP000613160">
    <property type="component" value="Unassembled WGS sequence"/>
</dbReference>
<sequence length="148" mass="15868">MALRTPQYGKPQIRVTRSDHARLSRMANALPAASSTIADQLLAELDRARVVDDARIGSDVVRIGSTLRYVTDSGDDRTVTLVFPGDADIAEGRVSILTPIGVALIGLSAGQSMGWTTRDGRPNRLTVEHVETPRASVPDHAHFAVLTA</sequence>
<dbReference type="Pfam" id="PF01272">
    <property type="entry name" value="GreA_GreB"/>
    <property type="match status" value="1"/>
</dbReference>
<dbReference type="GO" id="GO:0016301">
    <property type="term" value="F:kinase activity"/>
    <property type="evidence" value="ECO:0007669"/>
    <property type="project" value="UniProtKB-KW"/>
</dbReference>
<organism evidence="3 4">
    <name type="scientific">Aureimonas glaciei</name>
    <dbReference type="NCBI Taxonomy" id="1776957"/>
    <lineage>
        <taxon>Bacteria</taxon>
        <taxon>Pseudomonadati</taxon>
        <taxon>Pseudomonadota</taxon>
        <taxon>Alphaproteobacteria</taxon>
        <taxon>Hyphomicrobiales</taxon>
        <taxon>Aurantimonadaceae</taxon>
        <taxon>Aureimonas</taxon>
    </lineage>
</organism>
<dbReference type="PANTHER" id="PTHR30437:SF5">
    <property type="entry name" value="REGULATOR OF NUCLEOSIDE DIPHOSPHATE KINASE"/>
    <property type="match status" value="1"/>
</dbReference>
<accession>A0A917DHQ4</accession>
<dbReference type="NCBIfam" id="NF004396">
    <property type="entry name" value="PRK05753.1"/>
    <property type="match status" value="1"/>
</dbReference>
<dbReference type="Pfam" id="PF14760">
    <property type="entry name" value="Rnk_N"/>
    <property type="match status" value="1"/>
</dbReference>
<gene>
    <name evidence="3" type="primary">rnk</name>
    <name evidence="3" type="ORF">GCM10011335_45900</name>
</gene>
<dbReference type="EMBL" id="BMJJ01000014">
    <property type="protein sequence ID" value="GGD38013.1"/>
    <property type="molecule type" value="Genomic_DNA"/>
</dbReference>
<dbReference type="InterPro" id="IPR036953">
    <property type="entry name" value="GreA/GreB_C_sf"/>
</dbReference>
<dbReference type="InterPro" id="IPR001437">
    <property type="entry name" value="Tscrpt_elong_fac_GreA/B_C"/>
</dbReference>
<name>A0A917DHQ4_9HYPH</name>
<protein>
    <submittedName>
        <fullName evidence="3">Nucleoside diphosphate kinase regulator</fullName>
    </submittedName>
</protein>
<keyword evidence="3" id="KW-0808">Transferase</keyword>
<dbReference type="InterPro" id="IPR023459">
    <property type="entry name" value="Tscrpt_elong_fac_GreA/B_fam"/>
</dbReference>
<comment type="caution">
    <text evidence="3">The sequence shown here is derived from an EMBL/GenBank/DDBJ whole genome shotgun (WGS) entry which is preliminary data.</text>
</comment>
<feature type="domain" description="Regulator of nucleoside diphosphate kinase N-terminal" evidence="2">
    <location>
        <begin position="11"/>
        <end position="51"/>
    </location>
</feature>
<evidence type="ECO:0000313" key="3">
    <source>
        <dbReference type="EMBL" id="GGD38013.1"/>
    </source>
</evidence>
<evidence type="ECO:0000259" key="1">
    <source>
        <dbReference type="Pfam" id="PF01272"/>
    </source>
</evidence>
<dbReference type="Gene3D" id="3.10.50.30">
    <property type="entry name" value="Transcription elongation factor, GreA/GreB, C-terminal domain"/>
    <property type="match status" value="1"/>
</dbReference>
<dbReference type="GO" id="GO:0032784">
    <property type="term" value="P:regulation of DNA-templated transcription elongation"/>
    <property type="evidence" value="ECO:0007669"/>
    <property type="project" value="InterPro"/>
</dbReference>
<reference evidence="3" key="2">
    <citation type="submission" date="2020-09" db="EMBL/GenBank/DDBJ databases">
        <authorList>
            <person name="Sun Q."/>
            <person name="Zhou Y."/>
        </authorList>
    </citation>
    <scope>NUCLEOTIDE SEQUENCE</scope>
    <source>
        <strain evidence="3">CGMCC 1.15493</strain>
    </source>
</reference>
<dbReference type="Gene3D" id="1.10.286.20">
    <property type="match status" value="1"/>
</dbReference>
<reference evidence="3" key="1">
    <citation type="journal article" date="2014" name="Int. J. Syst. Evol. Microbiol.">
        <title>Complete genome sequence of Corynebacterium casei LMG S-19264T (=DSM 44701T), isolated from a smear-ripened cheese.</title>
        <authorList>
            <consortium name="US DOE Joint Genome Institute (JGI-PGF)"/>
            <person name="Walter F."/>
            <person name="Albersmeier A."/>
            <person name="Kalinowski J."/>
            <person name="Ruckert C."/>
        </authorList>
    </citation>
    <scope>NUCLEOTIDE SEQUENCE</scope>
    <source>
        <strain evidence="3">CGMCC 1.15493</strain>
    </source>
</reference>
<evidence type="ECO:0000259" key="2">
    <source>
        <dbReference type="Pfam" id="PF14760"/>
    </source>
</evidence>
<dbReference type="GO" id="GO:0070063">
    <property type="term" value="F:RNA polymerase binding"/>
    <property type="evidence" value="ECO:0007669"/>
    <property type="project" value="InterPro"/>
</dbReference>
<dbReference type="RefSeq" id="WP_188854781.1">
    <property type="nucleotide sequence ID" value="NZ_BMJJ01000014.1"/>
</dbReference>
<dbReference type="PANTHER" id="PTHR30437">
    <property type="entry name" value="TRANSCRIPTION ELONGATION FACTOR GREA"/>
    <property type="match status" value="1"/>
</dbReference>